<dbReference type="RefSeq" id="WP_131145913.1">
    <property type="nucleotide sequence ID" value="NZ_BMWV01000004.1"/>
</dbReference>
<protein>
    <submittedName>
        <fullName evidence="4">DUF1624 domain-containing protein</fullName>
    </submittedName>
    <submittedName>
        <fullName evidence="3">Transporter</fullName>
    </submittedName>
</protein>
<dbReference type="EMBL" id="CP036401">
    <property type="protein sequence ID" value="QBI01795.1"/>
    <property type="molecule type" value="Genomic_DNA"/>
</dbReference>
<reference evidence="4 5" key="2">
    <citation type="submission" date="2019-02" db="EMBL/GenBank/DDBJ databases">
        <title>Draft Genome Sequences of Six Type Strains of the Genus Massilia.</title>
        <authorList>
            <person name="Miess H."/>
            <person name="Frediansyhah A."/>
            <person name="Gross H."/>
        </authorList>
    </citation>
    <scope>NUCLEOTIDE SEQUENCE [LARGE SCALE GENOMIC DNA]</scope>
    <source>
        <strain evidence="4 5">DSM 17472</strain>
    </source>
</reference>
<dbReference type="PANTHER" id="PTHR30590:SF3">
    <property type="entry name" value="HYPOTHETICAL MEMBRANE SPANNING PROTEIN"/>
    <property type="match status" value="1"/>
</dbReference>
<evidence type="ECO:0000313" key="5">
    <source>
        <dbReference type="Proteomes" id="UP000292307"/>
    </source>
</evidence>
<reference evidence="3" key="3">
    <citation type="submission" date="2022-12" db="EMBL/GenBank/DDBJ databases">
        <authorList>
            <person name="Sun Q."/>
            <person name="Kim S."/>
        </authorList>
    </citation>
    <scope>NUCLEOTIDE SEQUENCE</scope>
    <source>
        <strain evidence="3">KCTC 12343</strain>
    </source>
</reference>
<accession>A0A411WYN0</accession>
<dbReference type="PANTHER" id="PTHR30590">
    <property type="entry name" value="INNER MEMBRANE PROTEIN"/>
    <property type="match status" value="1"/>
</dbReference>
<dbReference type="Proteomes" id="UP000628442">
    <property type="component" value="Unassembled WGS sequence"/>
</dbReference>
<dbReference type="AlphaFoldDB" id="A0A411WYN0"/>
<proteinExistence type="predicted"/>
<keyword evidence="5" id="KW-1185">Reference proteome</keyword>
<feature type="transmembrane region" description="Helical" evidence="1">
    <location>
        <begin position="124"/>
        <end position="143"/>
    </location>
</feature>
<feature type="transmembrane region" description="Helical" evidence="1">
    <location>
        <begin position="16"/>
        <end position="34"/>
    </location>
</feature>
<dbReference type="InterPro" id="IPR012429">
    <property type="entry name" value="HGSNAT_cat"/>
</dbReference>
<feature type="transmembrane region" description="Helical" evidence="1">
    <location>
        <begin position="311"/>
        <end position="330"/>
    </location>
</feature>
<evidence type="ECO:0000313" key="4">
    <source>
        <dbReference type="EMBL" id="QBI01795.1"/>
    </source>
</evidence>
<keyword evidence="1" id="KW-0812">Transmembrane</keyword>
<dbReference type="EMBL" id="BMWV01000004">
    <property type="protein sequence ID" value="GGY39701.1"/>
    <property type="molecule type" value="Genomic_DNA"/>
</dbReference>
<evidence type="ECO:0000259" key="2">
    <source>
        <dbReference type="Pfam" id="PF07786"/>
    </source>
</evidence>
<dbReference type="InterPro" id="IPR052529">
    <property type="entry name" value="Bact_Transport_Assoc"/>
</dbReference>
<reference evidence="3" key="1">
    <citation type="journal article" date="2014" name="Int. J. Syst. Evol. Microbiol.">
        <title>Complete genome sequence of Corynebacterium casei LMG S-19264T (=DSM 44701T), isolated from a smear-ripened cheese.</title>
        <authorList>
            <consortium name="US DOE Joint Genome Institute (JGI-PGF)"/>
            <person name="Walter F."/>
            <person name="Albersmeier A."/>
            <person name="Kalinowski J."/>
            <person name="Ruckert C."/>
        </authorList>
    </citation>
    <scope>NUCLEOTIDE SEQUENCE</scope>
    <source>
        <strain evidence="3">KCTC 12343</strain>
    </source>
</reference>
<feature type="transmembrane region" description="Helical" evidence="1">
    <location>
        <begin position="55"/>
        <end position="71"/>
    </location>
</feature>
<dbReference type="Pfam" id="PF07786">
    <property type="entry name" value="HGSNAT_cat"/>
    <property type="match status" value="1"/>
</dbReference>
<feature type="transmembrane region" description="Helical" evidence="1">
    <location>
        <begin position="280"/>
        <end position="299"/>
    </location>
</feature>
<feature type="transmembrane region" description="Helical" evidence="1">
    <location>
        <begin position="244"/>
        <end position="268"/>
    </location>
</feature>
<dbReference type="OrthoDB" id="9807744at2"/>
<name>A0A411WYN0_9BURK</name>
<feature type="transmembrane region" description="Helical" evidence="1">
    <location>
        <begin position="83"/>
        <end position="103"/>
    </location>
</feature>
<keyword evidence="1" id="KW-0472">Membrane</keyword>
<keyword evidence="1" id="KW-1133">Transmembrane helix</keyword>
<evidence type="ECO:0000313" key="6">
    <source>
        <dbReference type="Proteomes" id="UP000628442"/>
    </source>
</evidence>
<feature type="transmembrane region" description="Helical" evidence="1">
    <location>
        <begin position="171"/>
        <end position="192"/>
    </location>
</feature>
<sequence length="353" mass="39207">MNDPIRHPNRLAGIDVARYIALAGMVFVNFHLAMHAQPARQDWLDTLFKVLEGKASATFVVLAGISLALATRSMDSAKARVSIAPRALFLFVAGCGNLCIFPADILHYYGVYFLLALPLMHARSLILVVLIFVVTVISLWAQLTFDYSTAWNWTTLEYEDLWTWSGFLRNLLFNGFHPVLPWFAFLIFGLLLARLQLEKNHVQVFLAISGLIIMAGTSRVAPYFESYSFRWLFTTTPMPPGPLYFLMGVGTASFLIGGCLWLAARMSCLGWMAKAGKMTLTLYIAHILIGMSILEYFGLLDGSAGLITTVWSASIFLIAATFFTVAWATVREHGPIELLMRKLTARSSKGSVA</sequence>
<evidence type="ECO:0000313" key="3">
    <source>
        <dbReference type="EMBL" id="GGY39701.1"/>
    </source>
</evidence>
<dbReference type="Proteomes" id="UP000292307">
    <property type="component" value="Chromosome"/>
</dbReference>
<gene>
    <name evidence="4" type="ORF">EYF70_13740</name>
    <name evidence="3" type="ORF">GCM10007387_22180</name>
</gene>
<evidence type="ECO:0000256" key="1">
    <source>
        <dbReference type="SAM" id="Phobius"/>
    </source>
</evidence>
<organism evidence="3 6">
    <name type="scientific">Pseudoduganella albidiflava</name>
    <dbReference type="NCBI Taxonomy" id="321983"/>
    <lineage>
        <taxon>Bacteria</taxon>
        <taxon>Pseudomonadati</taxon>
        <taxon>Pseudomonadota</taxon>
        <taxon>Betaproteobacteria</taxon>
        <taxon>Burkholderiales</taxon>
        <taxon>Oxalobacteraceae</taxon>
        <taxon>Telluria group</taxon>
        <taxon>Pseudoduganella</taxon>
    </lineage>
</organism>
<feature type="domain" description="Heparan-alpha-glucosaminide N-acetyltransferase catalytic" evidence="2">
    <location>
        <begin position="10"/>
        <end position="200"/>
    </location>
</feature>
<feature type="transmembrane region" description="Helical" evidence="1">
    <location>
        <begin position="204"/>
        <end position="224"/>
    </location>
</feature>